<gene>
    <name evidence="1" type="ORF">C2800_09935</name>
</gene>
<reference evidence="1 2" key="1">
    <citation type="journal article" date="2018" name="Front. Microbiol.">
        <title>Genetic and Phylogenetic Characteristics of Pasteurella multocida Isolates From Different Host Species.</title>
        <authorList>
            <person name="Peng Z."/>
            <person name="Liang W."/>
            <person name="Wang F."/>
            <person name="Xu Z."/>
            <person name="Xie Z."/>
            <person name="Lian Z."/>
            <person name="Hua L."/>
            <person name="Zhou R."/>
            <person name="Chen H."/>
            <person name="Wu B."/>
        </authorList>
    </citation>
    <scope>NUCLEOTIDE SEQUENCE [LARGE SCALE GENOMIC DNA]</scope>
    <source>
        <strain evidence="1 2">HNA06</strain>
    </source>
</reference>
<organism evidence="1 2">
    <name type="scientific">Pasteurella multocida</name>
    <dbReference type="NCBI Taxonomy" id="747"/>
    <lineage>
        <taxon>Bacteria</taxon>
        <taxon>Pseudomonadati</taxon>
        <taxon>Pseudomonadota</taxon>
        <taxon>Gammaproteobacteria</taxon>
        <taxon>Pasteurellales</taxon>
        <taxon>Pasteurellaceae</taxon>
        <taxon>Pasteurella</taxon>
    </lineage>
</organism>
<dbReference type="EMBL" id="PPVL01000010">
    <property type="protein sequence ID" value="NNI79733.1"/>
    <property type="molecule type" value="Genomic_DNA"/>
</dbReference>
<proteinExistence type="predicted"/>
<dbReference type="AlphaFoldDB" id="A0A2J9QKK4"/>
<protein>
    <submittedName>
        <fullName evidence="1">Uncharacterized protein</fullName>
    </submittedName>
</protein>
<sequence>MPDFNNPLLKIIYSSGFVWIISEENLLNCIEILFLRYILREKTAKISPTSFGEPILKALD</sequence>
<evidence type="ECO:0000313" key="1">
    <source>
        <dbReference type="EMBL" id="NNI79733.1"/>
    </source>
</evidence>
<comment type="caution">
    <text evidence="1">The sequence shown here is derived from an EMBL/GenBank/DDBJ whole genome shotgun (WGS) entry which is preliminary data.</text>
</comment>
<evidence type="ECO:0000313" key="2">
    <source>
        <dbReference type="Proteomes" id="UP000540079"/>
    </source>
</evidence>
<dbReference type="Proteomes" id="UP000540079">
    <property type="component" value="Unassembled WGS sequence"/>
</dbReference>
<name>A0A2J9QKK4_PASMD</name>
<accession>A0A2J9QKK4</accession>